<dbReference type="EMBL" id="FZOW01000001">
    <property type="protein sequence ID" value="SNS20198.1"/>
    <property type="molecule type" value="Genomic_DNA"/>
</dbReference>
<dbReference type="InterPro" id="IPR051534">
    <property type="entry name" value="CBASS_pafABC_assoc_protein"/>
</dbReference>
<evidence type="ECO:0000259" key="3">
    <source>
        <dbReference type="Pfam" id="PF25583"/>
    </source>
</evidence>
<feature type="region of interest" description="Disordered" evidence="1">
    <location>
        <begin position="323"/>
        <end position="349"/>
    </location>
</feature>
<dbReference type="PANTHER" id="PTHR34580">
    <property type="match status" value="1"/>
</dbReference>
<feature type="compositionally biased region" description="Basic and acidic residues" evidence="1">
    <location>
        <begin position="330"/>
        <end position="341"/>
    </location>
</feature>
<dbReference type="GO" id="GO:0000502">
    <property type="term" value="C:proteasome complex"/>
    <property type="evidence" value="ECO:0007669"/>
    <property type="project" value="UniProtKB-KW"/>
</dbReference>
<evidence type="ECO:0000313" key="4">
    <source>
        <dbReference type="EMBL" id="SNS20198.1"/>
    </source>
</evidence>
<sequence>MAITKVERLMNLVICLLSTRQFVTAERIRESVAGYGDSGSDEAFSRMFERDKNELRDLGVPLETGVSIGTGGVEGYRINRDAYELPEIDLSSEEAAAVAVAVQLWESPELTSAAQSALLKLRAAGIQVEQDESAASVTAVPARTRGSEPALGALLAAIDAGRSVRFEHRSSTSDPFTTRSVEPWGVVTFRGRWYLVGHDLDRDDVRTFRLSRIGDDVTTFGKAGSVRKPDDVDLQAIVERVAGTAEISGTATIWVADDRALEIRRLGDVVEHRSVGGRPGAVLRIPVRSWEWVTRLVAGHGADALVLDPPELRHDVVATLQSASPDESVAEEHSDTREDAFGVRNGAGR</sequence>
<feature type="domain" description="WCX" evidence="3">
    <location>
        <begin position="250"/>
        <end position="323"/>
    </location>
</feature>
<proteinExistence type="predicted"/>
<accession>A0A239CKH7</accession>
<dbReference type="AlphaFoldDB" id="A0A239CKH7"/>
<organism evidence="4 5">
    <name type="scientific">Rhodococcoides kyotonense</name>
    <dbReference type="NCBI Taxonomy" id="398843"/>
    <lineage>
        <taxon>Bacteria</taxon>
        <taxon>Bacillati</taxon>
        <taxon>Actinomycetota</taxon>
        <taxon>Actinomycetes</taxon>
        <taxon>Mycobacteriales</taxon>
        <taxon>Nocardiaceae</taxon>
        <taxon>Rhodococcoides</taxon>
    </lineage>
</organism>
<dbReference type="OrthoDB" id="3268930at2"/>
<dbReference type="Pfam" id="PF13280">
    <property type="entry name" value="WYL"/>
    <property type="match status" value="1"/>
</dbReference>
<dbReference type="InterPro" id="IPR057727">
    <property type="entry name" value="WCX_dom"/>
</dbReference>
<keyword evidence="4" id="KW-0647">Proteasome</keyword>
<reference evidence="5" key="1">
    <citation type="submission" date="2017-06" db="EMBL/GenBank/DDBJ databases">
        <authorList>
            <person name="Varghese N."/>
            <person name="Submissions S."/>
        </authorList>
    </citation>
    <scope>NUCLEOTIDE SEQUENCE [LARGE SCALE GENOMIC DNA]</scope>
    <source>
        <strain evidence="5">JCM 23211</strain>
    </source>
</reference>
<dbReference type="RefSeq" id="WP_089242595.1">
    <property type="nucleotide sequence ID" value="NZ_FZOW01000001.1"/>
</dbReference>
<evidence type="ECO:0000313" key="5">
    <source>
        <dbReference type="Proteomes" id="UP000198327"/>
    </source>
</evidence>
<name>A0A239CKH7_9NOCA</name>
<keyword evidence="5" id="KW-1185">Reference proteome</keyword>
<dbReference type="InterPro" id="IPR026881">
    <property type="entry name" value="WYL_dom"/>
</dbReference>
<protein>
    <submittedName>
        <fullName evidence="4">Proteasome accessory factor B</fullName>
    </submittedName>
</protein>
<feature type="domain" description="WYL" evidence="2">
    <location>
        <begin position="150"/>
        <end position="214"/>
    </location>
</feature>
<gene>
    <name evidence="4" type="ORF">SAMN05421642_10149</name>
</gene>
<dbReference type="Proteomes" id="UP000198327">
    <property type="component" value="Unassembled WGS sequence"/>
</dbReference>
<evidence type="ECO:0000256" key="1">
    <source>
        <dbReference type="SAM" id="MobiDB-lite"/>
    </source>
</evidence>
<dbReference type="PANTHER" id="PTHR34580:SF3">
    <property type="entry name" value="PROTEIN PAFB"/>
    <property type="match status" value="1"/>
</dbReference>
<dbReference type="PROSITE" id="PS52050">
    <property type="entry name" value="WYL"/>
    <property type="match status" value="1"/>
</dbReference>
<evidence type="ECO:0000259" key="2">
    <source>
        <dbReference type="Pfam" id="PF13280"/>
    </source>
</evidence>
<dbReference type="STRING" id="398843.A3K89_01935"/>
<dbReference type="Pfam" id="PF25583">
    <property type="entry name" value="WCX"/>
    <property type="match status" value="1"/>
</dbReference>